<reference evidence="1" key="1">
    <citation type="submission" date="2018-04" db="EMBL/GenBank/DDBJ databases">
        <title>Transcriptome assembly of Sipha flava.</title>
        <authorList>
            <person name="Scully E.D."/>
            <person name="Geib S.M."/>
            <person name="Palmer N.A."/>
            <person name="Koch K."/>
            <person name="Bradshaw J."/>
            <person name="Heng-Moss T."/>
            <person name="Sarath G."/>
        </authorList>
    </citation>
    <scope>NUCLEOTIDE SEQUENCE</scope>
</reference>
<proteinExistence type="predicted"/>
<evidence type="ECO:0000313" key="1">
    <source>
        <dbReference type="EMBL" id="MBY72099.1"/>
    </source>
</evidence>
<dbReference type="AlphaFoldDB" id="A0A2S2Q324"/>
<sequence length="116" mass="13914">MMLCQLYFLSQKKKQKENPLHIDNNLESNNSENQNKMKYESMLKKMLEYEKEYKYISKGNYNEDDRTFLSGFLDTLEDSNPKNKKIENIQLPQEINEPNMNLCNGELNSFYNMCNY</sequence>
<protein>
    <submittedName>
        <fullName evidence="1">Uncharacterized protein</fullName>
    </submittedName>
</protein>
<dbReference type="EMBL" id="GGMS01002896">
    <property type="protein sequence ID" value="MBY72099.1"/>
    <property type="molecule type" value="Transcribed_RNA"/>
</dbReference>
<accession>A0A2S2Q324</accession>
<name>A0A2S2Q324_9HEMI</name>
<gene>
    <name evidence="1" type="ORF">g.163578</name>
</gene>
<organism evidence="1">
    <name type="scientific">Sipha flava</name>
    <name type="common">yellow sugarcane aphid</name>
    <dbReference type="NCBI Taxonomy" id="143950"/>
    <lineage>
        <taxon>Eukaryota</taxon>
        <taxon>Metazoa</taxon>
        <taxon>Ecdysozoa</taxon>
        <taxon>Arthropoda</taxon>
        <taxon>Hexapoda</taxon>
        <taxon>Insecta</taxon>
        <taxon>Pterygota</taxon>
        <taxon>Neoptera</taxon>
        <taxon>Paraneoptera</taxon>
        <taxon>Hemiptera</taxon>
        <taxon>Sternorrhyncha</taxon>
        <taxon>Aphidomorpha</taxon>
        <taxon>Aphidoidea</taxon>
        <taxon>Aphididae</taxon>
        <taxon>Sipha</taxon>
    </lineage>
</organism>